<gene>
    <name evidence="8" type="ORF">GCM10023353_15200</name>
</gene>
<dbReference type="Gene3D" id="3.40.50.300">
    <property type="entry name" value="P-loop containing nucleotide triphosphate hydrolases"/>
    <property type="match status" value="1"/>
</dbReference>
<organism evidence="8 9">
    <name type="scientific">Tomitella cavernea</name>
    <dbReference type="NCBI Taxonomy" id="1387982"/>
    <lineage>
        <taxon>Bacteria</taxon>
        <taxon>Bacillati</taxon>
        <taxon>Actinomycetota</taxon>
        <taxon>Actinomycetes</taxon>
        <taxon>Mycobacteriales</taxon>
        <taxon>Tomitella</taxon>
    </lineage>
</organism>
<protein>
    <submittedName>
        <fullName evidence="8">Helicase-related protein</fullName>
    </submittedName>
</protein>
<evidence type="ECO:0000313" key="9">
    <source>
        <dbReference type="Proteomes" id="UP001500839"/>
    </source>
</evidence>
<evidence type="ECO:0000256" key="4">
    <source>
        <dbReference type="ARBA" id="ARBA00022840"/>
    </source>
</evidence>
<dbReference type="InterPro" id="IPR014001">
    <property type="entry name" value="Helicase_ATP-bd"/>
</dbReference>
<comment type="caution">
    <text evidence="8">The sequence shown here is derived from an EMBL/GenBank/DDBJ whole genome shotgun (WGS) entry which is preliminary data.</text>
</comment>
<dbReference type="Proteomes" id="UP001500839">
    <property type="component" value="Unassembled WGS sequence"/>
</dbReference>
<feature type="region of interest" description="Disordered" evidence="5">
    <location>
        <begin position="911"/>
        <end position="932"/>
    </location>
</feature>
<keyword evidence="4" id="KW-0067">ATP-binding</keyword>
<accession>A0ABP9CNR7</accession>
<evidence type="ECO:0000259" key="6">
    <source>
        <dbReference type="PROSITE" id="PS51192"/>
    </source>
</evidence>
<feature type="compositionally biased region" description="Basic and acidic residues" evidence="5">
    <location>
        <begin position="1"/>
        <end position="14"/>
    </location>
</feature>
<keyword evidence="1" id="KW-0547">Nucleotide-binding</keyword>
<name>A0ABP9CNR7_9ACTN</name>
<evidence type="ECO:0000256" key="1">
    <source>
        <dbReference type="ARBA" id="ARBA00022741"/>
    </source>
</evidence>
<dbReference type="SMART" id="SM00490">
    <property type="entry name" value="HELICc"/>
    <property type="match status" value="1"/>
</dbReference>
<dbReference type="Pfam" id="PF04851">
    <property type="entry name" value="ResIII"/>
    <property type="match status" value="1"/>
</dbReference>
<dbReference type="GO" id="GO:0004386">
    <property type="term" value="F:helicase activity"/>
    <property type="evidence" value="ECO:0007669"/>
    <property type="project" value="UniProtKB-KW"/>
</dbReference>
<dbReference type="Pfam" id="PF13020">
    <property type="entry name" value="NOV_C"/>
    <property type="match status" value="1"/>
</dbReference>
<dbReference type="InterPro" id="IPR038718">
    <property type="entry name" value="SNF2-like_sf"/>
</dbReference>
<dbReference type="Gene3D" id="3.40.50.10810">
    <property type="entry name" value="Tandem AAA-ATPase domain"/>
    <property type="match status" value="1"/>
</dbReference>
<sequence length="1155" mass="127180">MDHEQPASTEHDGTTEDDGTAVWPFDADPARFRLAAEALRIRMAGLHDPMVAVTSSEVRPLPHQIRAVYGELLPRTPLRFLLADDPGAGKTIMAGLYAKELMLRGDLTRMLVIAPGSLVEQWREELATRFDIHARVLDRPLIERSPQSDPFPGHQLMIARMDQLARDERLQEHLAASEWDLIVVDEAHRMSARWWGGELKTTRRYELGRSLDAITRHLLLMTATPHSGSEEDYQAFLALLDPDRFAGRYREGAHTLDTTGIMRRMVKEELLTFEGTPLFPERVAETVPYSLSPAERELYEAVTDYVRTEMNRAEALNGSRTRTVGFALTVLQRRLASSAHAIARSLARRRDRLRTRLDDMENGRYDAAQRPAHLPHRIPDLDDLDAAEAELLEEQVADAATAAETAAELRVEIARLDQLVELATWVRDGGQDRKWAELRMLLLDRALLRAADGTPRKLIVFTEHRDTLDHLAAQIEGLLGRPDAVLTIHGGTPRARRHAIRERFTHDPTAQVLVATDAAGEGLNLQAAHLMINYDLPWNPNRIEQRFGRIHRIGQEHVCRLWNLVADDTREGQVFTRLLEKMDAQRKAYGGRLFDVLGEAFSEQPLRDLLVRAVRYGDDPARMRELQSVVDAEVSAGLTSLVHERALARETIGPVELERMRRTMDEARARRLQPHYVESLFTEAFRRLGGAIAPREGTRREITHVPAALRRVEAGDPGARPVTTRYHRVTFDPDDVDRAGAPRAELLAPGHPLVDAVLDATIAQNGDALRRGAVLCVAGDAERGGKGDGGVRLLVALTSEVVDGDGSVVDKRFAFVALDSQGRGHDLGMAPYLDAGPPPAGLDVGAAAAELGGASAARSMALHWAASEFQPGQLDEVRGRVGPIVERTRAAVTKRLTQQINFLHAEATRVKQAQEAGSTRAVRTPPARLRSRADTLEQRMQARRAQLDARGRLTVLPPEIIGAAILVPASMAAAPVSSAPTAGAPPAPADTPTDGSAEPGSPAVQDGSAEPRRVPESSTPPPRHAVDTVTSDRRAVAMVLAAERALGRTPEEMPHNNPGFDVRSTTADGRTIFIEVKGRVMGADTFFVTRNEVTTGRNAGKEHRLALVAVSPEGPEHDQLRYVVDAFRRWNFGSFAATGIEAKWRDVWEAGGAPV</sequence>
<dbReference type="CDD" id="cd18011">
    <property type="entry name" value="DEXDc_RapA"/>
    <property type="match status" value="1"/>
</dbReference>
<dbReference type="InterPro" id="IPR027417">
    <property type="entry name" value="P-loop_NTPase"/>
</dbReference>
<dbReference type="InterPro" id="IPR057342">
    <property type="entry name" value="DEXDc_RapA"/>
</dbReference>
<dbReference type="Pfam" id="PF00271">
    <property type="entry name" value="Helicase_C"/>
    <property type="match status" value="1"/>
</dbReference>
<dbReference type="CDD" id="cd18793">
    <property type="entry name" value="SF2_C_SNF"/>
    <property type="match status" value="1"/>
</dbReference>
<evidence type="ECO:0000313" key="8">
    <source>
        <dbReference type="EMBL" id="GAA4811579.1"/>
    </source>
</evidence>
<dbReference type="PROSITE" id="PS51192">
    <property type="entry name" value="HELICASE_ATP_BIND_1"/>
    <property type="match status" value="1"/>
</dbReference>
<proteinExistence type="predicted"/>
<dbReference type="InterPro" id="IPR006935">
    <property type="entry name" value="Helicase/UvrB_N"/>
</dbReference>
<evidence type="ECO:0000256" key="3">
    <source>
        <dbReference type="ARBA" id="ARBA00022806"/>
    </source>
</evidence>
<reference evidence="9" key="1">
    <citation type="journal article" date="2019" name="Int. J. Syst. Evol. Microbiol.">
        <title>The Global Catalogue of Microorganisms (GCM) 10K type strain sequencing project: providing services to taxonomists for standard genome sequencing and annotation.</title>
        <authorList>
            <consortium name="The Broad Institute Genomics Platform"/>
            <consortium name="The Broad Institute Genome Sequencing Center for Infectious Disease"/>
            <person name="Wu L."/>
            <person name="Ma J."/>
        </authorList>
    </citation>
    <scope>NUCLEOTIDE SEQUENCE [LARGE SCALE GENOMIC DNA]</scope>
    <source>
        <strain evidence="9">JCM 18542</strain>
    </source>
</reference>
<keyword evidence="2" id="KW-0378">Hydrolase</keyword>
<feature type="region of interest" description="Disordered" evidence="5">
    <location>
        <begin position="1"/>
        <end position="22"/>
    </location>
</feature>
<keyword evidence="3 8" id="KW-0347">Helicase</keyword>
<dbReference type="PANTHER" id="PTHR45766">
    <property type="entry name" value="DNA ANNEALING HELICASE AND ENDONUCLEASE ZRANB3 FAMILY MEMBER"/>
    <property type="match status" value="1"/>
</dbReference>
<dbReference type="InterPro" id="IPR001650">
    <property type="entry name" value="Helicase_C-like"/>
</dbReference>
<dbReference type="PROSITE" id="PS51194">
    <property type="entry name" value="HELICASE_CTER"/>
    <property type="match status" value="1"/>
</dbReference>
<dbReference type="SMART" id="SM00487">
    <property type="entry name" value="DEXDc"/>
    <property type="match status" value="1"/>
</dbReference>
<dbReference type="EMBL" id="BAABKQ010000001">
    <property type="protein sequence ID" value="GAA4811579.1"/>
    <property type="molecule type" value="Genomic_DNA"/>
</dbReference>
<feature type="domain" description="Helicase ATP-binding" evidence="6">
    <location>
        <begin position="71"/>
        <end position="243"/>
    </location>
</feature>
<dbReference type="PANTHER" id="PTHR45766:SF6">
    <property type="entry name" value="SWI_SNF-RELATED MATRIX-ASSOCIATED ACTIN-DEPENDENT REGULATOR OF CHROMATIN SUBFAMILY A-LIKE PROTEIN 1"/>
    <property type="match status" value="1"/>
</dbReference>
<keyword evidence="9" id="KW-1185">Reference proteome</keyword>
<dbReference type="RefSeq" id="WP_242474468.1">
    <property type="nucleotide sequence ID" value="NZ_BAABKQ010000001.1"/>
</dbReference>
<dbReference type="SUPFAM" id="SSF52540">
    <property type="entry name" value="P-loop containing nucleoside triphosphate hydrolases"/>
    <property type="match status" value="2"/>
</dbReference>
<dbReference type="InterPro" id="IPR024975">
    <property type="entry name" value="NOV_C"/>
</dbReference>
<evidence type="ECO:0000259" key="7">
    <source>
        <dbReference type="PROSITE" id="PS51194"/>
    </source>
</evidence>
<feature type="region of interest" description="Disordered" evidence="5">
    <location>
        <begin position="976"/>
        <end position="1032"/>
    </location>
</feature>
<dbReference type="InterPro" id="IPR049730">
    <property type="entry name" value="SNF2/RAD54-like_C"/>
</dbReference>
<evidence type="ECO:0000256" key="2">
    <source>
        <dbReference type="ARBA" id="ARBA00022801"/>
    </source>
</evidence>
<evidence type="ECO:0000256" key="5">
    <source>
        <dbReference type="SAM" id="MobiDB-lite"/>
    </source>
</evidence>
<feature type="domain" description="Helicase C-terminal" evidence="7">
    <location>
        <begin position="442"/>
        <end position="610"/>
    </location>
</feature>